<reference evidence="2" key="1">
    <citation type="journal article" date="2020" name="Nat. Commun.">
        <title>Large-scale genome sequencing of mycorrhizal fungi provides insights into the early evolution of symbiotic traits.</title>
        <authorList>
            <person name="Miyauchi S."/>
            <person name="Kiss E."/>
            <person name="Kuo A."/>
            <person name="Drula E."/>
            <person name="Kohler A."/>
            <person name="Sanchez-Garcia M."/>
            <person name="Morin E."/>
            <person name="Andreopoulos B."/>
            <person name="Barry K.W."/>
            <person name="Bonito G."/>
            <person name="Buee M."/>
            <person name="Carver A."/>
            <person name="Chen C."/>
            <person name="Cichocki N."/>
            <person name="Clum A."/>
            <person name="Culley D."/>
            <person name="Crous P.W."/>
            <person name="Fauchery L."/>
            <person name="Girlanda M."/>
            <person name="Hayes R.D."/>
            <person name="Keri Z."/>
            <person name="LaButti K."/>
            <person name="Lipzen A."/>
            <person name="Lombard V."/>
            <person name="Magnuson J."/>
            <person name="Maillard F."/>
            <person name="Murat C."/>
            <person name="Nolan M."/>
            <person name="Ohm R.A."/>
            <person name="Pangilinan J."/>
            <person name="Pereira M.F."/>
            <person name="Perotto S."/>
            <person name="Peter M."/>
            <person name="Pfister S."/>
            <person name="Riley R."/>
            <person name="Sitrit Y."/>
            <person name="Stielow J.B."/>
            <person name="Szollosi G."/>
            <person name="Zifcakova L."/>
            <person name="Stursova M."/>
            <person name="Spatafora J.W."/>
            <person name="Tedersoo L."/>
            <person name="Vaario L.M."/>
            <person name="Yamada A."/>
            <person name="Yan M."/>
            <person name="Wang P."/>
            <person name="Xu J."/>
            <person name="Bruns T."/>
            <person name="Baldrian P."/>
            <person name="Vilgalys R."/>
            <person name="Dunand C."/>
            <person name="Henrissat B."/>
            <person name="Grigoriev I.V."/>
            <person name="Hibbett D."/>
            <person name="Nagy L.G."/>
            <person name="Martin F.M."/>
        </authorList>
    </citation>
    <scope>NUCLEOTIDE SEQUENCE</scope>
    <source>
        <strain evidence="2">UH-Tt-Lm1</strain>
    </source>
</reference>
<protein>
    <submittedName>
        <fullName evidence="2">Uncharacterized protein</fullName>
    </submittedName>
</protein>
<evidence type="ECO:0000256" key="1">
    <source>
        <dbReference type="SAM" id="MobiDB-lite"/>
    </source>
</evidence>
<organism evidence="2 3">
    <name type="scientific">Thelephora terrestris</name>
    <dbReference type="NCBI Taxonomy" id="56493"/>
    <lineage>
        <taxon>Eukaryota</taxon>
        <taxon>Fungi</taxon>
        <taxon>Dikarya</taxon>
        <taxon>Basidiomycota</taxon>
        <taxon>Agaricomycotina</taxon>
        <taxon>Agaricomycetes</taxon>
        <taxon>Thelephorales</taxon>
        <taxon>Thelephoraceae</taxon>
        <taxon>Thelephora</taxon>
    </lineage>
</organism>
<comment type="caution">
    <text evidence="2">The sequence shown here is derived from an EMBL/GenBank/DDBJ whole genome shotgun (WGS) entry which is preliminary data.</text>
</comment>
<feature type="region of interest" description="Disordered" evidence="1">
    <location>
        <begin position="23"/>
        <end position="44"/>
    </location>
</feature>
<dbReference type="EMBL" id="WIUZ02000001">
    <property type="protein sequence ID" value="KAF9792114.1"/>
    <property type="molecule type" value="Genomic_DNA"/>
</dbReference>
<reference evidence="2" key="2">
    <citation type="submission" date="2020-11" db="EMBL/GenBank/DDBJ databases">
        <authorList>
            <consortium name="DOE Joint Genome Institute"/>
            <person name="Kuo A."/>
            <person name="Miyauchi S."/>
            <person name="Kiss E."/>
            <person name="Drula E."/>
            <person name="Kohler A."/>
            <person name="Sanchez-Garcia M."/>
            <person name="Andreopoulos B."/>
            <person name="Barry K.W."/>
            <person name="Bonito G."/>
            <person name="Buee M."/>
            <person name="Carver A."/>
            <person name="Chen C."/>
            <person name="Cichocki N."/>
            <person name="Clum A."/>
            <person name="Culley D."/>
            <person name="Crous P.W."/>
            <person name="Fauchery L."/>
            <person name="Girlanda M."/>
            <person name="Hayes R."/>
            <person name="Keri Z."/>
            <person name="Labutti K."/>
            <person name="Lipzen A."/>
            <person name="Lombard V."/>
            <person name="Magnuson J."/>
            <person name="Maillard F."/>
            <person name="Morin E."/>
            <person name="Murat C."/>
            <person name="Nolan M."/>
            <person name="Ohm R."/>
            <person name="Pangilinan J."/>
            <person name="Pereira M."/>
            <person name="Perotto S."/>
            <person name="Peter M."/>
            <person name="Riley R."/>
            <person name="Sitrit Y."/>
            <person name="Stielow B."/>
            <person name="Szollosi G."/>
            <person name="Zifcakova L."/>
            <person name="Stursova M."/>
            <person name="Spatafora J.W."/>
            <person name="Tedersoo L."/>
            <person name="Vaario L.-M."/>
            <person name="Yamada A."/>
            <person name="Yan M."/>
            <person name="Wang P."/>
            <person name="Xu J."/>
            <person name="Bruns T."/>
            <person name="Baldrian P."/>
            <person name="Vilgalys R."/>
            <person name="Henrissat B."/>
            <person name="Grigoriev I.V."/>
            <person name="Hibbett D."/>
            <person name="Nagy L.G."/>
            <person name="Martin F.M."/>
        </authorList>
    </citation>
    <scope>NUCLEOTIDE SEQUENCE</scope>
    <source>
        <strain evidence="2">UH-Tt-Lm1</strain>
    </source>
</reference>
<keyword evidence="3" id="KW-1185">Reference proteome</keyword>
<sequence>MRKRAFRRPVGGELVRNIKTMGDAGAEGGVCTKRPESGRANEKVEERKWVAPDDPPFTSNLRFLQMTKYTIRPKFSSAPFRSPKFHATRPAAQPFLKPRQRLRAIRDAPQESEDIAFYRRLNSYKEHDDAVHRHQNVLANDEGPDWADESTLIAMLQDNDSQEDGDCDVADLLDRLNNAMVAYRPGLRDYLRNTLIPTVHHQTRLRDALREKIDTSFATGILSIDQVCKNVELFRLKDEDDTTNFHSAVKVKVGQIQTQIAAAEAERQRIIEAFKREVTKRLNAIASIGEGLPAHGENLLSKLEKKCKDQEKETPDLEKSVAALLKLQMN</sequence>
<accession>A0A9P6HNY8</accession>
<evidence type="ECO:0000313" key="3">
    <source>
        <dbReference type="Proteomes" id="UP000736335"/>
    </source>
</evidence>
<dbReference type="AlphaFoldDB" id="A0A9P6HNY8"/>
<evidence type="ECO:0000313" key="2">
    <source>
        <dbReference type="EMBL" id="KAF9792114.1"/>
    </source>
</evidence>
<dbReference type="Proteomes" id="UP000736335">
    <property type="component" value="Unassembled WGS sequence"/>
</dbReference>
<gene>
    <name evidence="2" type="ORF">BJ322DRAFT_14169</name>
</gene>
<feature type="compositionally biased region" description="Basic and acidic residues" evidence="1">
    <location>
        <begin position="33"/>
        <end position="44"/>
    </location>
</feature>
<dbReference type="OrthoDB" id="2678231at2759"/>
<proteinExistence type="predicted"/>
<name>A0A9P6HNY8_9AGAM</name>